<keyword evidence="2 5" id="KW-0812">Transmembrane</keyword>
<gene>
    <name evidence="7" type="ORF">ACFSW7_07590</name>
</gene>
<feature type="transmembrane region" description="Helical" evidence="5">
    <location>
        <begin position="231"/>
        <end position="253"/>
    </location>
</feature>
<evidence type="ECO:0000313" key="8">
    <source>
        <dbReference type="Proteomes" id="UP001597492"/>
    </source>
</evidence>
<keyword evidence="3 5" id="KW-1133">Transmembrane helix</keyword>
<dbReference type="InterPro" id="IPR011701">
    <property type="entry name" value="MFS"/>
</dbReference>
<protein>
    <submittedName>
        <fullName evidence="7">MFS transporter</fullName>
    </submittedName>
</protein>
<dbReference type="Pfam" id="PF07690">
    <property type="entry name" value="MFS_1"/>
    <property type="match status" value="1"/>
</dbReference>
<feature type="transmembrane region" description="Helical" evidence="5">
    <location>
        <begin position="119"/>
        <end position="144"/>
    </location>
</feature>
<feature type="transmembrane region" description="Helical" evidence="5">
    <location>
        <begin position="64"/>
        <end position="82"/>
    </location>
</feature>
<evidence type="ECO:0000256" key="2">
    <source>
        <dbReference type="ARBA" id="ARBA00022692"/>
    </source>
</evidence>
<dbReference type="PANTHER" id="PTHR23501:SF197">
    <property type="entry name" value="COMD"/>
    <property type="match status" value="1"/>
</dbReference>
<dbReference type="InterPro" id="IPR036259">
    <property type="entry name" value="MFS_trans_sf"/>
</dbReference>
<keyword evidence="8" id="KW-1185">Reference proteome</keyword>
<comment type="subcellular location">
    <subcellularLocation>
        <location evidence="1">Cell membrane</location>
        <topology evidence="1">Multi-pass membrane protein</topology>
    </subcellularLocation>
</comment>
<sequence length="279" mass="29236">VCAIAFAVAERYAESPIMPGYLFKNRNFLLTTGASLVVGVAMFGTLGYMPTYIQMVTGVNATEAGLLMTPMMGAVLVASISSGQIVSRTGRYKLFPLVGLVILSVGLVLLSGLAVDTPMWVMCCYLAVIGIGIGFSMQILTLVVQNEFPGRVVGTATAANNYFRQVGATVGSAVVGSLFSTRLVDFLTERMAGMPSTGGSSDIGATSLTPAVVNSLPGPVRDVIVSSYNEALLPILLYIVPLVLVGLVLVAFVREKQLSTTIENEDAETEAATHGEVIA</sequence>
<evidence type="ECO:0000256" key="5">
    <source>
        <dbReference type="SAM" id="Phobius"/>
    </source>
</evidence>
<feature type="transmembrane region" description="Helical" evidence="5">
    <location>
        <begin position="94"/>
        <end position="113"/>
    </location>
</feature>
<dbReference type="PANTHER" id="PTHR23501">
    <property type="entry name" value="MAJOR FACILITATOR SUPERFAMILY"/>
    <property type="match status" value="1"/>
</dbReference>
<dbReference type="Gene3D" id="1.20.1250.20">
    <property type="entry name" value="MFS general substrate transporter like domains"/>
    <property type="match status" value="1"/>
</dbReference>
<dbReference type="Proteomes" id="UP001597492">
    <property type="component" value="Unassembled WGS sequence"/>
</dbReference>
<comment type="caution">
    <text evidence="7">The sequence shown here is derived from an EMBL/GenBank/DDBJ whole genome shotgun (WGS) entry which is preliminary data.</text>
</comment>
<evidence type="ECO:0000256" key="4">
    <source>
        <dbReference type="ARBA" id="ARBA00023136"/>
    </source>
</evidence>
<dbReference type="PROSITE" id="PS50850">
    <property type="entry name" value="MFS"/>
    <property type="match status" value="1"/>
</dbReference>
<dbReference type="SUPFAM" id="SSF103473">
    <property type="entry name" value="MFS general substrate transporter"/>
    <property type="match status" value="1"/>
</dbReference>
<feature type="transmembrane region" description="Helical" evidence="5">
    <location>
        <begin position="28"/>
        <end position="49"/>
    </location>
</feature>
<evidence type="ECO:0000259" key="6">
    <source>
        <dbReference type="PROSITE" id="PS50850"/>
    </source>
</evidence>
<organism evidence="7 8">
    <name type="scientific">Gulosibacter faecalis</name>
    <dbReference type="NCBI Taxonomy" id="272240"/>
    <lineage>
        <taxon>Bacteria</taxon>
        <taxon>Bacillati</taxon>
        <taxon>Actinomycetota</taxon>
        <taxon>Actinomycetes</taxon>
        <taxon>Micrococcales</taxon>
        <taxon>Microbacteriaceae</taxon>
        <taxon>Gulosibacter</taxon>
    </lineage>
</organism>
<feature type="non-terminal residue" evidence="7">
    <location>
        <position position="1"/>
    </location>
</feature>
<dbReference type="RefSeq" id="WP_390295423.1">
    <property type="nucleotide sequence ID" value="NZ_JBHUNE010000006.1"/>
</dbReference>
<proteinExistence type="predicted"/>
<keyword evidence="4 5" id="KW-0472">Membrane</keyword>
<evidence type="ECO:0000256" key="3">
    <source>
        <dbReference type="ARBA" id="ARBA00022989"/>
    </source>
</evidence>
<dbReference type="InterPro" id="IPR020846">
    <property type="entry name" value="MFS_dom"/>
</dbReference>
<evidence type="ECO:0000256" key="1">
    <source>
        <dbReference type="ARBA" id="ARBA00004651"/>
    </source>
</evidence>
<feature type="transmembrane region" description="Helical" evidence="5">
    <location>
        <begin position="165"/>
        <end position="184"/>
    </location>
</feature>
<evidence type="ECO:0000313" key="7">
    <source>
        <dbReference type="EMBL" id="MFD2758239.1"/>
    </source>
</evidence>
<feature type="domain" description="Major facilitator superfamily (MFS) profile" evidence="6">
    <location>
        <begin position="1"/>
        <end position="258"/>
    </location>
</feature>
<reference evidence="8" key="1">
    <citation type="journal article" date="2019" name="Int. J. Syst. Evol. Microbiol.">
        <title>The Global Catalogue of Microorganisms (GCM) 10K type strain sequencing project: providing services to taxonomists for standard genome sequencing and annotation.</title>
        <authorList>
            <consortium name="The Broad Institute Genomics Platform"/>
            <consortium name="The Broad Institute Genome Sequencing Center for Infectious Disease"/>
            <person name="Wu L."/>
            <person name="Ma J."/>
        </authorList>
    </citation>
    <scope>NUCLEOTIDE SEQUENCE [LARGE SCALE GENOMIC DNA]</scope>
    <source>
        <strain evidence="8">TISTR 1514</strain>
    </source>
</reference>
<dbReference type="EMBL" id="JBHUNE010000006">
    <property type="protein sequence ID" value="MFD2758239.1"/>
    <property type="molecule type" value="Genomic_DNA"/>
</dbReference>
<accession>A0ABW5V0N7</accession>
<name>A0ABW5V0N7_9MICO</name>